<sequence length="347" mass="38821">MSSSLWLAAAVCCLTWLPGLLDAKSLLDVVNQEDIGPSISIDSARANDFLTHSRPKRNVDPRWYRGNPDFQSFYRYYSSIGHTEGLYEIDKLRMLYQQMRYLEQAYGPDASTYQNKLGMPVLQCDPATDKKCKFLPPPPPMKGLAKPEEPPATPPPAPPPPPMAQADVMYLCNAKDPLCKPHIVYLPTGAIPVLCDPRYHPTCKLQKTPPPPPPPPPPKMYVPPPPSMVVIKKSSPPAPVRSFKGMEYDCDPYWDPDCLIDHPPRLVKGKVVQVPLLPTPPVEEEEVPEEAPAPPPPPPPMMKKMVPHPYAFYYPNAYSPRDDLYDPARFQYPQPADPADEPIIDAE</sequence>
<feature type="compositionally biased region" description="Acidic residues" evidence="1">
    <location>
        <begin position="338"/>
        <end position="347"/>
    </location>
</feature>
<feature type="compositionally biased region" description="Pro residues" evidence="1">
    <location>
        <begin position="291"/>
        <end position="301"/>
    </location>
</feature>
<keyword evidence="4" id="KW-1185">Reference proteome</keyword>
<feature type="chain" id="PRO_5041291488" description="Actinodin3" evidence="2">
    <location>
        <begin position="24"/>
        <end position="347"/>
    </location>
</feature>
<proteinExistence type="predicted"/>
<feature type="region of interest" description="Disordered" evidence="1">
    <location>
        <begin position="136"/>
        <end position="160"/>
    </location>
</feature>
<dbReference type="AlphaFoldDB" id="A0AA47NYJ3"/>
<accession>A0AA47NYJ3</accession>
<evidence type="ECO:0000313" key="4">
    <source>
        <dbReference type="Proteomes" id="UP001174136"/>
    </source>
</evidence>
<feature type="region of interest" description="Disordered" evidence="1">
    <location>
        <begin position="324"/>
        <end position="347"/>
    </location>
</feature>
<keyword evidence="2" id="KW-0732">Signal</keyword>
<evidence type="ECO:0000313" key="3">
    <source>
        <dbReference type="EMBL" id="KAK0143631.1"/>
    </source>
</evidence>
<comment type="caution">
    <text evidence="3">The sequence shown here is derived from an EMBL/GenBank/DDBJ whole genome shotgun (WGS) entry which is preliminary data.</text>
</comment>
<gene>
    <name evidence="3" type="ORF">N1851_018246</name>
</gene>
<protein>
    <recommendedName>
        <fullName evidence="5">Actinodin3</fullName>
    </recommendedName>
</protein>
<evidence type="ECO:0008006" key="5">
    <source>
        <dbReference type="Google" id="ProtNLM"/>
    </source>
</evidence>
<organism evidence="3 4">
    <name type="scientific">Merluccius polli</name>
    <name type="common">Benguela hake</name>
    <name type="synonym">Merluccius cadenati</name>
    <dbReference type="NCBI Taxonomy" id="89951"/>
    <lineage>
        <taxon>Eukaryota</taxon>
        <taxon>Metazoa</taxon>
        <taxon>Chordata</taxon>
        <taxon>Craniata</taxon>
        <taxon>Vertebrata</taxon>
        <taxon>Euteleostomi</taxon>
        <taxon>Actinopterygii</taxon>
        <taxon>Neopterygii</taxon>
        <taxon>Teleostei</taxon>
        <taxon>Neoteleostei</taxon>
        <taxon>Acanthomorphata</taxon>
        <taxon>Zeiogadaria</taxon>
        <taxon>Gadariae</taxon>
        <taxon>Gadiformes</taxon>
        <taxon>Gadoidei</taxon>
        <taxon>Merlucciidae</taxon>
        <taxon>Merluccius</taxon>
    </lineage>
</organism>
<feature type="signal peptide" evidence="2">
    <location>
        <begin position="1"/>
        <end position="23"/>
    </location>
</feature>
<feature type="region of interest" description="Disordered" evidence="1">
    <location>
        <begin position="279"/>
        <end position="301"/>
    </location>
</feature>
<evidence type="ECO:0000256" key="2">
    <source>
        <dbReference type="SAM" id="SignalP"/>
    </source>
</evidence>
<dbReference type="Proteomes" id="UP001174136">
    <property type="component" value="Unassembled WGS sequence"/>
</dbReference>
<reference evidence="3" key="1">
    <citation type="journal article" date="2023" name="Front. Mar. Sci.">
        <title>A new Merluccius polli reference genome to investigate the effects of global change in West African waters.</title>
        <authorList>
            <person name="Mateo J.L."/>
            <person name="Blanco-Fernandez C."/>
            <person name="Garcia-Vazquez E."/>
            <person name="Machado-Schiaffino G."/>
        </authorList>
    </citation>
    <scope>NUCLEOTIDE SEQUENCE</scope>
    <source>
        <strain evidence="3">C29</strain>
        <tissue evidence="3">Fin</tissue>
    </source>
</reference>
<feature type="compositionally biased region" description="Pro residues" evidence="1">
    <location>
        <begin position="150"/>
        <end position="160"/>
    </location>
</feature>
<evidence type="ECO:0000256" key="1">
    <source>
        <dbReference type="SAM" id="MobiDB-lite"/>
    </source>
</evidence>
<name>A0AA47NYJ3_MERPO</name>
<dbReference type="EMBL" id="JAOPHQ010003334">
    <property type="protein sequence ID" value="KAK0143631.1"/>
    <property type="molecule type" value="Genomic_DNA"/>
</dbReference>